<protein>
    <submittedName>
        <fullName evidence="2">Crp/Fnr family transcriptional regulator</fullName>
    </submittedName>
</protein>
<feature type="domain" description="Cyclic nucleotide-binding" evidence="1">
    <location>
        <begin position="28"/>
        <end position="110"/>
    </location>
</feature>
<accession>A0A401U6F0</accession>
<dbReference type="InterPro" id="IPR018490">
    <property type="entry name" value="cNMP-bd_dom_sf"/>
</dbReference>
<dbReference type="InterPro" id="IPR014710">
    <property type="entry name" value="RmlC-like_jellyroll"/>
</dbReference>
<dbReference type="Gene3D" id="2.60.120.10">
    <property type="entry name" value="Jelly Rolls"/>
    <property type="match status" value="1"/>
</dbReference>
<dbReference type="OrthoDB" id="663011at2"/>
<dbReference type="RefSeq" id="WP_127121135.1">
    <property type="nucleotide sequence ID" value="NZ_BHXQ01000001.1"/>
</dbReference>
<dbReference type="Proteomes" id="UP000288227">
    <property type="component" value="Unassembled WGS sequence"/>
</dbReference>
<dbReference type="EMBL" id="BHXQ01000001">
    <property type="protein sequence ID" value="GCC50508.1"/>
    <property type="molecule type" value="Genomic_DNA"/>
</dbReference>
<evidence type="ECO:0000313" key="3">
    <source>
        <dbReference type="Proteomes" id="UP000288227"/>
    </source>
</evidence>
<evidence type="ECO:0000259" key="1">
    <source>
        <dbReference type="Pfam" id="PF00027"/>
    </source>
</evidence>
<comment type="caution">
    <text evidence="2">The sequence shown here is derived from an EMBL/GenBank/DDBJ whole genome shotgun (WGS) entry which is preliminary data.</text>
</comment>
<dbReference type="InterPro" id="IPR000595">
    <property type="entry name" value="cNMP-bd_dom"/>
</dbReference>
<organism evidence="2 3">
    <name type="scientific">Chryseotalea sanaruensis</name>
    <dbReference type="NCBI Taxonomy" id="2482724"/>
    <lineage>
        <taxon>Bacteria</taxon>
        <taxon>Pseudomonadati</taxon>
        <taxon>Bacteroidota</taxon>
        <taxon>Cytophagia</taxon>
        <taxon>Cytophagales</taxon>
        <taxon>Chryseotaleaceae</taxon>
        <taxon>Chryseotalea</taxon>
    </lineage>
</organism>
<name>A0A401U6F0_9BACT</name>
<sequence>MNLKSFFDAVSPISDTTWEEIEPLFRKEHLAQHDHFTKTNETATRIAFLESGIVRAYFTNREGKEYNKQFFVAPTVIGAYTSLLKGSPNLIAQQAMTDCIIWTINYNEITNRYNAFPDLERLSRKMAEYYFLEKEKKELDIVLLNAAERYQIFQKEFPGIEQHITQYHVASYLGISPIQLSRIRHPKEEK</sequence>
<evidence type="ECO:0000313" key="2">
    <source>
        <dbReference type="EMBL" id="GCC50508.1"/>
    </source>
</evidence>
<dbReference type="AlphaFoldDB" id="A0A401U6F0"/>
<keyword evidence="3" id="KW-1185">Reference proteome</keyword>
<gene>
    <name evidence="2" type="ORF">SanaruYs_07230</name>
</gene>
<reference evidence="2 3" key="1">
    <citation type="submission" date="2018-11" db="EMBL/GenBank/DDBJ databases">
        <title>Chryseotalea sanarue gen. nov., sp., nov., a member of the family Cytophagaceae, isolated from a brackish lake in Hamamatsu Japan.</title>
        <authorList>
            <person name="Maejima Y."/>
            <person name="Iino T."/>
            <person name="Muraguchi Y."/>
            <person name="Fukuda K."/>
            <person name="Ohkuma M."/>
            <person name="Moriuchi R."/>
            <person name="Dohra H."/>
            <person name="Kimbara K."/>
            <person name="Shintani M."/>
        </authorList>
    </citation>
    <scope>NUCLEOTIDE SEQUENCE [LARGE SCALE GENOMIC DNA]</scope>
    <source>
        <strain evidence="2 3">Ys</strain>
    </source>
</reference>
<dbReference type="Pfam" id="PF00027">
    <property type="entry name" value="cNMP_binding"/>
    <property type="match status" value="1"/>
</dbReference>
<dbReference type="SUPFAM" id="SSF51206">
    <property type="entry name" value="cAMP-binding domain-like"/>
    <property type="match status" value="1"/>
</dbReference>
<proteinExistence type="predicted"/>